<dbReference type="GO" id="GO:0005524">
    <property type="term" value="F:ATP binding"/>
    <property type="evidence" value="ECO:0007669"/>
    <property type="project" value="UniProtKB-KW"/>
</dbReference>
<dbReference type="GO" id="GO:0030983">
    <property type="term" value="F:mismatched DNA binding"/>
    <property type="evidence" value="ECO:0007669"/>
    <property type="project" value="InterPro"/>
</dbReference>
<evidence type="ECO:0000256" key="4">
    <source>
        <dbReference type="SAM" id="Coils"/>
    </source>
</evidence>
<evidence type="ECO:0000256" key="5">
    <source>
        <dbReference type="SAM" id="MobiDB-lite"/>
    </source>
</evidence>
<keyword evidence="9" id="KW-1185">Reference proteome</keyword>
<evidence type="ECO:0000256" key="6">
    <source>
        <dbReference type="SAM" id="SignalP"/>
    </source>
</evidence>
<keyword evidence="2" id="KW-0067">ATP-binding</keyword>
<feature type="region of interest" description="Disordered" evidence="5">
    <location>
        <begin position="266"/>
        <end position="298"/>
    </location>
</feature>
<reference evidence="8" key="1">
    <citation type="submission" date="2021-05" db="EMBL/GenBank/DDBJ databases">
        <title>The genome of the haptophyte Pavlova lutheri (Diacronema luteri, Pavlovales) - a model for lipid biosynthesis in eukaryotic algae.</title>
        <authorList>
            <person name="Hulatt C.J."/>
            <person name="Posewitz M.C."/>
        </authorList>
    </citation>
    <scope>NUCLEOTIDE SEQUENCE</scope>
    <source>
        <strain evidence="8">NIVA-4/92</strain>
    </source>
</reference>
<dbReference type="InterPro" id="IPR027417">
    <property type="entry name" value="P-loop_NTPase"/>
</dbReference>
<dbReference type="SUPFAM" id="SSF48334">
    <property type="entry name" value="DNA repair protein MutS, domain III"/>
    <property type="match status" value="1"/>
</dbReference>
<feature type="region of interest" description="Disordered" evidence="5">
    <location>
        <begin position="427"/>
        <end position="446"/>
    </location>
</feature>
<feature type="region of interest" description="Disordered" evidence="5">
    <location>
        <begin position="452"/>
        <end position="481"/>
    </location>
</feature>
<dbReference type="InterPro" id="IPR000432">
    <property type="entry name" value="DNA_mismatch_repair_MutS_C"/>
</dbReference>
<dbReference type="Proteomes" id="UP000751190">
    <property type="component" value="Unassembled WGS sequence"/>
</dbReference>
<organism evidence="8 9">
    <name type="scientific">Diacronema lutheri</name>
    <name type="common">Unicellular marine alga</name>
    <name type="synonym">Monochrysis lutheri</name>
    <dbReference type="NCBI Taxonomy" id="2081491"/>
    <lineage>
        <taxon>Eukaryota</taxon>
        <taxon>Haptista</taxon>
        <taxon>Haptophyta</taxon>
        <taxon>Pavlovophyceae</taxon>
        <taxon>Pavlovales</taxon>
        <taxon>Pavlovaceae</taxon>
        <taxon>Diacronema</taxon>
    </lineage>
</organism>
<keyword evidence="3" id="KW-0238">DNA-binding</keyword>
<evidence type="ECO:0000256" key="1">
    <source>
        <dbReference type="ARBA" id="ARBA00022741"/>
    </source>
</evidence>
<dbReference type="EMBL" id="JAGTXO010000001">
    <property type="protein sequence ID" value="KAG8470948.1"/>
    <property type="molecule type" value="Genomic_DNA"/>
</dbReference>
<name>A0A8J6CKD2_DIALT</name>
<feature type="chain" id="PRO_5035277316" description="DNA mismatch repair proteins mutS family domain-containing protein" evidence="6">
    <location>
        <begin position="24"/>
        <end position="1122"/>
    </location>
</feature>
<feature type="coiled-coil region" evidence="4">
    <location>
        <begin position="842"/>
        <end position="888"/>
    </location>
</feature>
<dbReference type="SUPFAM" id="SSF52540">
    <property type="entry name" value="P-loop containing nucleoside triphosphate hydrolases"/>
    <property type="match status" value="1"/>
</dbReference>
<dbReference type="OrthoDB" id="10688444at2759"/>
<keyword evidence="6" id="KW-0732">Signal</keyword>
<dbReference type="Gene3D" id="3.40.50.300">
    <property type="entry name" value="P-loop containing nucleotide triphosphate hydrolases"/>
    <property type="match status" value="1"/>
</dbReference>
<dbReference type="AlphaFoldDB" id="A0A8J6CKD2"/>
<dbReference type="PANTHER" id="PTHR11361">
    <property type="entry name" value="DNA MISMATCH REPAIR PROTEIN MUTS FAMILY MEMBER"/>
    <property type="match status" value="1"/>
</dbReference>
<gene>
    <name evidence="8" type="ORF">KFE25_009369</name>
</gene>
<feature type="compositionally biased region" description="Basic residues" evidence="5">
    <location>
        <begin position="1107"/>
        <end position="1122"/>
    </location>
</feature>
<feature type="region of interest" description="Disordered" evidence="5">
    <location>
        <begin position="1101"/>
        <end position="1122"/>
    </location>
</feature>
<dbReference type="InterPro" id="IPR036187">
    <property type="entry name" value="DNA_mismatch_repair_MutS_sf"/>
</dbReference>
<evidence type="ECO:0000256" key="3">
    <source>
        <dbReference type="ARBA" id="ARBA00023125"/>
    </source>
</evidence>
<keyword evidence="1" id="KW-0547">Nucleotide-binding</keyword>
<protein>
    <recommendedName>
        <fullName evidence="7">DNA mismatch repair proteins mutS family domain-containing protein</fullName>
    </recommendedName>
</protein>
<feature type="signal peptide" evidence="6">
    <location>
        <begin position="1"/>
        <end position="23"/>
    </location>
</feature>
<evidence type="ECO:0000259" key="7">
    <source>
        <dbReference type="SMART" id="SM00534"/>
    </source>
</evidence>
<dbReference type="GO" id="GO:0006298">
    <property type="term" value="P:mismatch repair"/>
    <property type="evidence" value="ECO:0007669"/>
    <property type="project" value="InterPro"/>
</dbReference>
<keyword evidence="4" id="KW-0175">Coiled coil</keyword>
<dbReference type="SMART" id="SM00534">
    <property type="entry name" value="MUTSac"/>
    <property type="match status" value="1"/>
</dbReference>
<feature type="compositionally biased region" description="Gly residues" evidence="5">
    <location>
        <begin position="270"/>
        <end position="287"/>
    </location>
</feature>
<proteinExistence type="predicted"/>
<accession>A0A8J6CKD2</accession>
<evidence type="ECO:0000313" key="9">
    <source>
        <dbReference type="Proteomes" id="UP000751190"/>
    </source>
</evidence>
<dbReference type="GO" id="GO:0140664">
    <property type="term" value="F:ATP-dependent DNA damage sensor activity"/>
    <property type="evidence" value="ECO:0007669"/>
    <property type="project" value="InterPro"/>
</dbReference>
<dbReference type="InterPro" id="IPR045076">
    <property type="entry name" value="MutS"/>
</dbReference>
<evidence type="ECO:0000313" key="8">
    <source>
        <dbReference type="EMBL" id="KAG8470948.1"/>
    </source>
</evidence>
<comment type="caution">
    <text evidence="8">The sequence shown here is derived from an EMBL/GenBank/DDBJ whole genome shotgun (WGS) entry which is preliminary data.</text>
</comment>
<sequence length="1122" mass="113672">MVGFCTLLLAATAARISISSLEAGTFRALELPLVLDALAARARTDGGRARALALHEDLACDADACAARYQPVADALLLLERRAAKGLALPPLARPERDVSALMRALGIGVASDASFAAPVAAEGAPLDVLRDLSGLLDMLAELAAWGADEAALRAVPHLAAMARAPFCPAHPREGAGTGDARELAALRVALDGAVVPRASVEGCAPDGALPDAPNALAGRDASPSHLLALSSRAFPHIRALRGAVASARAERDACVSRLLQSREFTERVGSGGGGGGGGGSGGGSSGGASAKSPPPRFVSVDGRLGVTMAPVNRSSVGRTLRTSRTRRTIVVEPRALQAATDALVRAAEALAAEEAATAARLCALARQSAPALARASERLARLDVALATARLGYDWGGAIPARIGGHGVLQVPRLRNAALAALQLGGRTRTRAQPPDYGDDSDARAAPRDVVGQDVHLGPSPGAQARREAETAFGAPADRAASMDADADLDEDGEEGWHGPARRSALVLSGPNSSGKTALLKAIGLAAILVRAGVPLPVDGALADERTAAATDATSFSSGAQFAPAARPSAAIDVLRGRALRACGRVDVFSRVLCDLAAETSIEASTSAFVSRLLAHRAILELCAPHLGAPTSADAGADAAPRARDDAATRVDDANADEITAAAAGAFGAPAAPRAFVVPSVLVLLDEFGCAGSEPATSAALGVSILEALLNATSMADARSAEAEGGASARADAPRVRTRIVATTHAHELKAFALADERAASGAMLTQPGSGEPTFRCVTDCDSDASAGGASRAVGHSDALTAAAQWGLPPALVARASHIAGPTGDSLRRLNGLVDAVALELAAARAAREAAQRALEAARHAEARAASAEAAAEAAAARAERAEAEALSRARARAPMPARAAASAHAPSGTVAAMRDDVDGSQIALASSMAPAGLRLLRPADLARHALSVQIVSATSEWDGWCGALQGAARADERKDALAAVSAQPRALVRLCVIPPPPSSRARDAHADVDRVIVDDADDGGVYELVDFALGELATWDVDALVAADDSGFGARAREERASLGEDDAQRRAADAWSALVSEAKTSAAARAAEQGAASSALSRRAAAARLKRNAGRAHAGGRSR</sequence>
<evidence type="ECO:0000256" key="2">
    <source>
        <dbReference type="ARBA" id="ARBA00022840"/>
    </source>
</evidence>
<feature type="domain" description="DNA mismatch repair proteins mutS family" evidence="7">
    <location>
        <begin position="504"/>
        <end position="822"/>
    </location>
</feature>